<evidence type="ECO:0000256" key="1">
    <source>
        <dbReference type="SAM" id="MobiDB-lite"/>
    </source>
</evidence>
<keyword evidence="3" id="KW-1185">Reference proteome</keyword>
<dbReference type="RefSeq" id="XP_029216496.1">
    <property type="nucleotide sequence ID" value="XM_029360520.1"/>
</dbReference>
<reference evidence="2 3" key="1">
    <citation type="submission" date="2017-09" db="EMBL/GenBank/DDBJ databases">
        <title>Genome sequencing of Besnoitia besnoiti strain Bb-Ger1.</title>
        <authorList>
            <person name="Schares G."/>
            <person name="Venepally P."/>
            <person name="Lorenzi H.A."/>
        </authorList>
    </citation>
    <scope>NUCLEOTIDE SEQUENCE [LARGE SCALE GENOMIC DNA]</scope>
    <source>
        <strain evidence="2 3">Bb-Ger1</strain>
    </source>
</reference>
<evidence type="ECO:0000313" key="2">
    <source>
        <dbReference type="EMBL" id="PFH32487.1"/>
    </source>
</evidence>
<feature type="region of interest" description="Disordered" evidence="1">
    <location>
        <begin position="207"/>
        <end position="243"/>
    </location>
</feature>
<dbReference type="AlphaFoldDB" id="A0A2A9MA52"/>
<dbReference type="OrthoDB" id="10283615at2759"/>
<organism evidence="2 3">
    <name type="scientific">Besnoitia besnoiti</name>
    <name type="common">Apicomplexan protozoan</name>
    <dbReference type="NCBI Taxonomy" id="94643"/>
    <lineage>
        <taxon>Eukaryota</taxon>
        <taxon>Sar</taxon>
        <taxon>Alveolata</taxon>
        <taxon>Apicomplexa</taxon>
        <taxon>Conoidasida</taxon>
        <taxon>Coccidia</taxon>
        <taxon>Eucoccidiorida</taxon>
        <taxon>Eimeriorina</taxon>
        <taxon>Sarcocystidae</taxon>
        <taxon>Besnoitia</taxon>
    </lineage>
</organism>
<comment type="caution">
    <text evidence="2">The sequence shown here is derived from an EMBL/GenBank/DDBJ whole genome shotgun (WGS) entry which is preliminary data.</text>
</comment>
<protein>
    <submittedName>
        <fullName evidence="2">Uncharacterized protein</fullName>
    </submittedName>
</protein>
<dbReference type="Proteomes" id="UP000224006">
    <property type="component" value="Chromosome X"/>
</dbReference>
<dbReference type="KEGG" id="bbes:BESB_018050"/>
<dbReference type="GeneID" id="40306866"/>
<accession>A0A2A9MA52</accession>
<proteinExistence type="predicted"/>
<gene>
    <name evidence="2" type="ORF">BESB_018050</name>
</gene>
<evidence type="ECO:0000313" key="3">
    <source>
        <dbReference type="Proteomes" id="UP000224006"/>
    </source>
</evidence>
<dbReference type="VEuPathDB" id="ToxoDB:BESB_018050"/>
<name>A0A2A9MA52_BESBE</name>
<sequence length="257" mass="27598">MVSQCPSISAATYAPAAPQRYSAPGAAAGDALFAPTKSNEKPVEWQRMFDWLVGPDTEQPNTETVGGCGFEFMGWAINFFRHRREIRAPPPQLQAPSVVFPYSESLYVPSKRSGLIPCLDDPGTGSLASPPLVAVQRVVPMQSTYCPGCAQCPLRERHFQQAAAPGAYYWLPAAEGSRHAYYTASAPGLETQTTCAAAPWGAGYGMREETGASSLPEPAREPSQTLERAPSSGSTASGEGEEIIFPFAREGTFPYVR</sequence>
<dbReference type="EMBL" id="NWUJ01000011">
    <property type="protein sequence ID" value="PFH32487.1"/>
    <property type="molecule type" value="Genomic_DNA"/>
</dbReference>